<gene>
    <name evidence="1" type="ORF">EA58_03905</name>
</gene>
<dbReference type="OrthoDB" id="8759063at2"/>
<dbReference type="RefSeq" id="WP_036749044.1">
    <property type="nucleotide sequence ID" value="NZ_JAGSGC010000002.1"/>
</dbReference>
<sequence>MATTYRTRDGDMLDDICWRHYGRESAVEAVLTSNPGLADFGPLLPSGIEIILPDLAVPVSEEAVSLWD</sequence>
<evidence type="ECO:0000313" key="1">
    <source>
        <dbReference type="EMBL" id="KDM92909.1"/>
    </source>
</evidence>
<accession>A0A066RRB4</accession>
<evidence type="ECO:0000313" key="2">
    <source>
        <dbReference type="Proteomes" id="UP000027192"/>
    </source>
</evidence>
<reference evidence="1 2" key="1">
    <citation type="submission" date="2014-04" db="EMBL/GenBank/DDBJ databases">
        <title>Draft genome sequence of Photobacterium halotolerans S2753: a solonamide, ngercheumicin and holomycin producer.</title>
        <authorList>
            <person name="Machado H.R."/>
            <person name="Gram L."/>
        </authorList>
    </citation>
    <scope>NUCLEOTIDE SEQUENCE [LARGE SCALE GENOMIC DNA]</scope>
    <source>
        <strain evidence="1 2">S2753</strain>
    </source>
</reference>
<dbReference type="Pfam" id="PF05489">
    <property type="entry name" value="Phage_tail_X"/>
    <property type="match status" value="1"/>
</dbReference>
<name>A0A066RRB4_9GAMM</name>
<keyword evidence="2" id="KW-1185">Reference proteome</keyword>
<comment type="caution">
    <text evidence="1">The sequence shown here is derived from an EMBL/GenBank/DDBJ whole genome shotgun (WGS) entry which is preliminary data.</text>
</comment>
<organism evidence="1 2">
    <name type="scientific">Photobacterium galatheae</name>
    <dbReference type="NCBI Taxonomy" id="1654360"/>
    <lineage>
        <taxon>Bacteria</taxon>
        <taxon>Pseudomonadati</taxon>
        <taxon>Pseudomonadota</taxon>
        <taxon>Gammaproteobacteria</taxon>
        <taxon>Vibrionales</taxon>
        <taxon>Vibrionaceae</taxon>
        <taxon>Photobacterium</taxon>
    </lineage>
</organism>
<dbReference type="Proteomes" id="UP000027192">
    <property type="component" value="Unassembled WGS sequence"/>
</dbReference>
<dbReference type="STRING" id="1654360.EA58_03905"/>
<dbReference type="InterPro" id="IPR008861">
    <property type="entry name" value="GpX-like"/>
</dbReference>
<proteinExistence type="predicted"/>
<protein>
    <submittedName>
        <fullName evidence="1">Tail protein</fullName>
    </submittedName>
</protein>
<dbReference type="AlphaFoldDB" id="A0A066RRB4"/>
<dbReference type="EMBL" id="JMIB01000005">
    <property type="protein sequence ID" value="KDM92909.1"/>
    <property type="molecule type" value="Genomic_DNA"/>
</dbReference>